<evidence type="ECO:0000313" key="2">
    <source>
        <dbReference type="Proteomes" id="UP000228641"/>
    </source>
</evidence>
<gene>
    <name evidence="1" type="ORF">CUB97_06485</name>
</gene>
<dbReference type="EMBL" id="PGGD01000001">
    <property type="protein sequence ID" value="PJF00910.1"/>
    <property type="molecule type" value="Genomic_DNA"/>
</dbReference>
<evidence type="ECO:0000313" key="1">
    <source>
        <dbReference type="EMBL" id="PJF00910.1"/>
    </source>
</evidence>
<proteinExistence type="predicted"/>
<organism evidence="1 2">
    <name type="scientific">Prevotella intermedia</name>
    <dbReference type="NCBI Taxonomy" id="28131"/>
    <lineage>
        <taxon>Bacteria</taxon>
        <taxon>Pseudomonadati</taxon>
        <taxon>Bacteroidota</taxon>
        <taxon>Bacteroidia</taxon>
        <taxon>Bacteroidales</taxon>
        <taxon>Prevotellaceae</taxon>
        <taxon>Prevotella</taxon>
    </lineage>
</organism>
<dbReference type="AlphaFoldDB" id="A0A2M8M9P3"/>
<accession>A0A2M8M9P3</accession>
<name>A0A2M8M9P3_PREIN</name>
<comment type="caution">
    <text evidence="1">The sequence shown here is derived from an EMBL/GenBank/DDBJ whole genome shotgun (WGS) entry which is preliminary data.</text>
</comment>
<protein>
    <submittedName>
        <fullName evidence="1">Uncharacterized protein</fullName>
    </submittedName>
</protein>
<reference evidence="1 2" key="1">
    <citation type="submission" date="2017-11" db="EMBL/GenBank/DDBJ databases">
        <title>Genome sequencing of Prevotella intermedia KCOM 1779.</title>
        <authorList>
            <person name="Kook J.-K."/>
            <person name="Park S.-N."/>
            <person name="Lim Y.K."/>
        </authorList>
    </citation>
    <scope>NUCLEOTIDE SEQUENCE [LARGE SCALE GENOMIC DNA]</scope>
    <source>
        <strain evidence="1 2">KCOM 1779</strain>
    </source>
</reference>
<sequence length="168" mass="19945">MNYLCIIKVKEFLFKSNTIYRKMVHINPNMPNFNVNQWHIVVQEHKDITHFEGVGPTESVQRIVTRIVHVDRLSELLIRAVNNRTRERNYFKKLVEFFQDEITEEEFDKEIEENENEYVITTNEIPTREDLVLACEVSKHIRDAKGVDDLSALFSFNQESMIKELEAK</sequence>
<dbReference type="Proteomes" id="UP000228641">
    <property type="component" value="Unassembled WGS sequence"/>
</dbReference>